<reference evidence="3" key="1">
    <citation type="submission" date="2020-05" db="UniProtKB">
        <authorList>
            <consortium name="EnsemblMetazoa"/>
        </authorList>
    </citation>
    <scope>IDENTIFICATION</scope>
    <source>
        <strain evidence="3">Aabys</strain>
    </source>
</reference>
<dbReference type="Proteomes" id="UP001652621">
    <property type="component" value="Unplaced"/>
</dbReference>
<dbReference type="PANTHER" id="PTHR21261">
    <property type="entry name" value="BEAT PROTEIN"/>
    <property type="match status" value="1"/>
</dbReference>
<protein>
    <submittedName>
        <fullName evidence="5">Uncharacterized protein LOC101901026 isoform X1</fullName>
    </submittedName>
</protein>
<dbReference type="EnsemblMetazoa" id="MDOA003524-RA">
    <property type="protein sequence ID" value="MDOA003524-PA"/>
    <property type="gene ID" value="MDOA003524"/>
</dbReference>
<dbReference type="VEuPathDB" id="VectorBase:MDOA003524"/>
<evidence type="ECO:0000313" key="5">
    <source>
        <dbReference type="RefSeq" id="XP_005185112.1"/>
    </source>
</evidence>
<evidence type="ECO:0000313" key="4">
    <source>
        <dbReference type="Proteomes" id="UP001652621"/>
    </source>
</evidence>
<feature type="signal peptide" evidence="1">
    <location>
        <begin position="1"/>
        <end position="21"/>
    </location>
</feature>
<dbReference type="InterPro" id="IPR013783">
    <property type="entry name" value="Ig-like_fold"/>
</dbReference>
<dbReference type="EnsemblMetazoa" id="MDOA003524-RB">
    <property type="protein sequence ID" value="MDOA003524-PB"/>
    <property type="gene ID" value="MDOA003524"/>
</dbReference>
<feature type="domain" description="Ig-like" evidence="2">
    <location>
        <begin position="30"/>
        <end position="136"/>
    </location>
</feature>
<dbReference type="PANTHER" id="PTHR21261:SF2">
    <property type="entry name" value="GH04238P-RELATED"/>
    <property type="match status" value="1"/>
</dbReference>
<organism evidence="3">
    <name type="scientific">Musca domestica</name>
    <name type="common">House fly</name>
    <dbReference type="NCBI Taxonomy" id="7370"/>
    <lineage>
        <taxon>Eukaryota</taxon>
        <taxon>Metazoa</taxon>
        <taxon>Ecdysozoa</taxon>
        <taxon>Arthropoda</taxon>
        <taxon>Hexapoda</taxon>
        <taxon>Insecta</taxon>
        <taxon>Pterygota</taxon>
        <taxon>Neoptera</taxon>
        <taxon>Endopterygota</taxon>
        <taxon>Diptera</taxon>
        <taxon>Brachycera</taxon>
        <taxon>Muscomorpha</taxon>
        <taxon>Muscoidea</taxon>
        <taxon>Muscidae</taxon>
        <taxon>Musca</taxon>
    </lineage>
</organism>
<dbReference type="InterPro" id="IPR007110">
    <property type="entry name" value="Ig-like_dom"/>
</dbReference>
<keyword evidence="1" id="KW-0732">Signal</keyword>
<dbReference type="KEGG" id="mde:101901026"/>
<dbReference type="STRING" id="7370.A0A1I8MCK6"/>
<dbReference type="Gene3D" id="2.60.40.10">
    <property type="entry name" value="Immunoglobulins"/>
    <property type="match status" value="2"/>
</dbReference>
<reference evidence="5" key="2">
    <citation type="submission" date="2025-04" db="UniProtKB">
        <authorList>
            <consortium name="RefSeq"/>
        </authorList>
    </citation>
    <scope>IDENTIFICATION</scope>
    <source>
        <strain evidence="5">Aabys</strain>
    </source>
</reference>
<dbReference type="GeneID" id="101901026"/>
<feature type="chain" id="PRO_5014271538" evidence="1">
    <location>
        <begin position="22"/>
        <end position="265"/>
    </location>
</feature>
<sequence length="265" mass="30316">MKLFMLLTFSFCLLYSQVIHGLKINDLDGPELVTLDKHTDNKTIDLDCDYELSESVPYLLVKWFMNNNLIYQWIRGKQPSVLPVLRDYIELRKISDDPDHEYSGLTLNNISIQLNGTYKCSVNAGHKYKSVEKEIHIVDLRQYEVEFHARKVQNETHLECIVNNIFPKPIINMVSNDPMAIILKDNPSTVLRENSYFNVTQTAVASNAESEESFDCFVSFESLPFNISAREVAAQLEAGTDAASMLVNPQFVVYVLFVISTLLMF</sequence>
<accession>A0A1I8MCK6</accession>
<evidence type="ECO:0000259" key="2">
    <source>
        <dbReference type="PROSITE" id="PS50835"/>
    </source>
</evidence>
<dbReference type="InterPro" id="IPR036179">
    <property type="entry name" value="Ig-like_dom_sf"/>
</dbReference>
<dbReference type="PROSITE" id="PS50835">
    <property type="entry name" value="IG_LIKE"/>
    <property type="match status" value="1"/>
</dbReference>
<dbReference type="RefSeq" id="XP_005185112.1">
    <property type="nucleotide sequence ID" value="XM_005185055.3"/>
</dbReference>
<dbReference type="SUPFAM" id="SSF48726">
    <property type="entry name" value="Immunoglobulin"/>
    <property type="match status" value="1"/>
</dbReference>
<proteinExistence type="predicted"/>
<dbReference type="VEuPathDB" id="VectorBase:MDOMA2_012581"/>
<dbReference type="OrthoDB" id="6478865at2759"/>
<dbReference type="eggNOG" id="ENOG502S1P4">
    <property type="taxonomic scope" value="Eukaryota"/>
</dbReference>
<gene>
    <name evidence="3" type="primary">101901026</name>
    <name evidence="5" type="synonym">LOC101901026</name>
</gene>
<evidence type="ECO:0000313" key="3">
    <source>
        <dbReference type="EnsemblMetazoa" id="MDOA003524-PA"/>
    </source>
</evidence>
<name>A0A1I8MCK6_MUSDO</name>
<keyword evidence="4" id="KW-1185">Reference proteome</keyword>
<dbReference type="AlphaFoldDB" id="A0A1I8MCK6"/>
<evidence type="ECO:0000256" key="1">
    <source>
        <dbReference type="SAM" id="SignalP"/>
    </source>
</evidence>